<comment type="subcellular location">
    <subcellularLocation>
        <location evidence="1">Cell membrane</location>
        <topology evidence="1">Lipid-anchor</topology>
        <orientation evidence="1">Cytoplasmic side</orientation>
    </subcellularLocation>
</comment>
<dbReference type="InterPro" id="IPR001388">
    <property type="entry name" value="Synaptobrevin-like"/>
</dbReference>
<dbReference type="FunFam" id="1.20.5.110:FF:000020">
    <property type="entry name" value="synaptobrevin homolog YKT6"/>
    <property type="match status" value="1"/>
</dbReference>
<dbReference type="PROSITE" id="PS50859">
    <property type="entry name" value="LONGIN"/>
    <property type="match status" value="1"/>
</dbReference>
<dbReference type="GO" id="GO:0006888">
    <property type="term" value="P:endoplasmic reticulum to Golgi vesicle-mediated transport"/>
    <property type="evidence" value="ECO:0007669"/>
    <property type="project" value="TreeGrafter"/>
</dbReference>
<dbReference type="EMBL" id="SGPL01000910">
    <property type="protein sequence ID" value="THH06162.1"/>
    <property type="molecule type" value="Genomic_DNA"/>
</dbReference>
<dbReference type="Proteomes" id="UP000310158">
    <property type="component" value="Unassembled WGS sequence"/>
</dbReference>
<dbReference type="Gene3D" id="3.30.450.50">
    <property type="entry name" value="Longin domain"/>
    <property type="match status" value="1"/>
</dbReference>
<evidence type="ECO:0000259" key="12">
    <source>
        <dbReference type="PROSITE" id="PS50892"/>
    </source>
</evidence>
<dbReference type="InterPro" id="IPR042855">
    <property type="entry name" value="V_SNARE_CC"/>
</dbReference>
<dbReference type="SUPFAM" id="SSF64356">
    <property type="entry name" value="SNARE-like"/>
    <property type="match status" value="1"/>
</dbReference>
<protein>
    <recommendedName>
        <fullName evidence="9">Synaptobrevin homolog YKT6</fullName>
    </recommendedName>
</protein>
<keyword evidence="7" id="KW-0449">Lipoprotein</keyword>
<evidence type="ECO:0000256" key="6">
    <source>
        <dbReference type="ARBA" id="ARBA00023139"/>
    </source>
</evidence>
<keyword evidence="6" id="KW-0564">Palmitate</keyword>
<dbReference type="CDD" id="cd14824">
    <property type="entry name" value="Longin"/>
    <property type="match status" value="1"/>
</dbReference>
<evidence type="ECO:0000256" key="1">
    <source>
        <dbReference type="ARBA" id="ARBA00004342"/>
    </source>
</evidence>
<dbReference type="InterPro" id="IPR011012">
    <property type="entry name" value="Longin-like_dom_sf"/>
</dbReference>
<keyword evidence="10" id="KW-0175">Coiled coil</keyword>
<dbReference type="SUPFAM" id="SSF58038">
    <property type="entry name" value="SNARE fusion complex"/>
    <property type="match status" value="1"/>
</dbReference>
<dbReference type="Gene3D" id="1.20.5.110">
    <property type="match status" value="1"/>
</dbReference>
<dbReference type="PANTHER" id="PTHR45806">
    <property type="entry name" value="SYNAPTOBREVIN HOMOLOG YKT6"/>
    <property type="match status" value="1"/>
</dbReference>
<evidence type="ECO:0000256" key="8">
    <source>
        <dbReference type="ARBA" id="ARBA00023289"/>
    </source>
</evidence>
<dbReference type="PANTHER" id="PTHR45806:SF1">
    <property type="entry name" value="SYNAPTOBREVIN HOMOLOG YKT6"/>
    <property type="match status" value="1"/>
</dbReference>
<keyword evidence="5" id="KW-0472">Membrane</keyword>
<name>A0A4S4L437_9AGAM</name>
<evidence type="ECO:0000256" key="2">
    <source>
        <dbReference type="ARBA" id="ARBA00008025"/>
    </source>
</evidence>
<evidence type="ECO:0000256" key="4">
    <source>
        <dbReference type="ARBA" id="ARBA00022481"/>
    </source>
</evidence>
<evidence type="ECO:0000259" key="11">
    <source>
        <dbReference type="PROSITE" id="PS50859"/>
    </source>
</evidence>
<dbReference type="GO" id="GO:0005886">
    <property type="term" value="C:plasma membrane"/>
    <property type="evidence" value="ECO:0007669"/>
    <property type="project" value="UniProtKB-SubCell"/>
</dbReference>
<evidence type="ECO:0000256" key="5">
    <source>
        <dbReference type="ARBA" id="ARBA00023136"/>
    </source>
</evidence>
<dbReference type="GO" id="GO:0005794">
    <property type="term" value="C:Golgi apparatus"/>
    <property type="evidence" value="ECO:0007669"/>
    <property type="project" value="TreeGrafter"/>
</dbReference>
<dbReference type="CDD" id="cd15867">
    <property type="entry name" value="R-SNARE_YKT6"/>
    <property type="match status" value="1"/>
</dbReference>
<feature type="domain" description="Longin" evidence="11">
    <location>
        <begin position="39"/>
        <end position="159"/>
    </location>
</feature>
<dbReference type="PROSITE" id="PS50892">
    <property type="entry name" value="V_SNARE"/>
    <property type="match status" value="1"/>
</dbReference>
<dbReference type="SMART" id="SM01270">
    <property type="entry name" value="Longin"/>
    <property type="match status" value="1"/>
</dbReference>
<dbReference type="OrthoDB" id="27923at2759"/>
<comment type="caution">
    <text evidence="13">The sequence shown here is derived from an EMBL/GenBank/DDBJ whole genome shotgun (WGS) entry which is preliminary data.</text>
</comment>
<accession>A0A4S4L437</accession>
<keyword evidence="8" id="KW-0636">Prenylation</keyword>
<proteinExistence type="inferred from homology"/>
<gene>
    <name evidence="13" type="ORF">EW146_g9701</name>
</gene>
<feature type="domain" description="V-SNARE coiled-coil homology" evidence="12">
    <location>
        <begin position="170"/>
        <end position="230"/>
    </location>
</feature>
<dbReference type="PRINTS" id="PR00219">
    <property type="entry name" value="SYNAPTOBREVN"/>
</dbReference>
<sequence length="230" mass="25635">MYGQLPPARPTQPHNLASALLRIPSLSYITIMKIYSLAVVLTPPSGPSAILSQATDLSSFSFYQKGSVGEFLTFFTKTVAERTPQGQRQTVQENNYSAHVYNRGGAEQLSAVIITDMEYPARPAFSLLTKVLDEFTAKVPQSSFSNPAAISFPDINTFVQKYQDPRQADNIMRVQKELDETKIVLHKTIESVLERGEKLDNLVERSNALSVQSKMFYKTAKKQNSCCSVM</sequence>
<reference evidence="13 14" key="1">
    <citation type="submission" date="2019-02" db="EMBL/GenBank/DDBJ databases">
        <title>Genome sequencing of the rare red list fungi Bondarzewia mesenterica.</title>
        <authorList>
            <person name="Buettner E."/>
            <person name="Kellner H."/>
        </authorList>
    </citation>
    <scope>NUCLEOTIDE SEQUENCE [LARGE SCALE GENOMIC DNA]</scope>
    <source>
        <strain evidence="13 14">DSM 108281</strain>
    </source>
</reference>
<evidence type="ECO:0000256" key="3">
    <source>
        <dbReference type="ARBA" id="ARBA00022475"/>
    </source>
</evidence>
<evidence type="ECO:0000256" key="9">
    <source>
        <dbReference type="ARBA" id="ARBA00026133"/>
    </source>
</evidence>
<evidence type="ECO:0000313" key="14">
    <source>
        <dbReference type="Proteomes" id="UP000310158"/>
    </source>
</evidence>
<dbReference type="Pfam" id="PF13774">
    <property type="entry name" value="Longin"/>
    <property type="match status" value="1"/>
</dbReference>
<evidence type="ECO:0000256" key="10">
    <source>
        <dbReference type="PROSITE-ProRule" id="PRU00290"/>
    </source>
</evidence>
<evidence type="ECO:0000256" key="7">
    <source>
        <dbReference type="ARBA" id="ARBA00023288"/>
    </source>
</evidence>
<comment type="similarity">
    <text evidence="2">Belongs to the synaptobrevin family.</text>
</comment>
<evidence type="ECO:0000313" key="13">
    <source>
        <dbReference type="EMBL" id="THH06162.1"/>
    </source>
</evidence>
<dbReference type="GO" id="GO:0005484">
    <property type="term" value="F:SNAP receptor activity"/>
    <property type="evidence" value="ECO:0007669"/>
    <property type="project" value="TreeGrafter"/>
</dbReference>
<keyword evidence="3" id="KW-1003">Cell membrane</keyword>
<dbReference type="Pfam" id="PF00957">
    <property type="entry name" value="Synaptobrevin"/>
    <property type="match status" value="1"/>
</dbReference>
<dbReference type="InterPro" id="IPR045848">
    <property type="entry name" value="R-SNARE_YKT6"/>
</dbReference>
<keyword evidence="14" id="KW-1185">Reference proteome</keyword>
<organism evidence="13 14">
    <name type="scientific">Bondarzewia mesenterica</name>
    <dbReference type="NCBI Taxonomy" id="1095465"/>
    <lineage>
        <taxon>Eukaryota</taxon>
        <taxon>Fungi</taxon>
        <taxon>Dikarya</taxon>
        <taxon>Basidiomycota</taxon>
        <taxon>Agaricomycotina</taxon>
        <taxon>Agaricomycetes</taxon>
        <taxon>Russulales</taxon>
        <taxon>Bondarzewiaceae</taxon>
        <taxon>Bondarzewia</taxon>
    </lineage>
</organism>
<dbReference type="AlphaFoldDB" id="A0A4S4L437"/>
<keyword evidence="4" id="KW-0488">Methylation</keyword>
<dbReference type="InterPro" id="IPR010908">
    <property type="entry name" value="Longin_dom"/>
</dbReference>